<keyword evidence="1" id="KW-0812">Transmembrane</keyword>
<gene>
    <name evidence="2" type="ORF">SAMN02745189_00556</name>
</gene>
<evidence type="ECO:0000313" key="3">
    <source>
        <dbReference type="Proteomes" id="UP000184206"/>
    </source>
</evidence>
<accession>A0A1M7BRB2</accession>
<reference evidence="2 3" key="1">
    <citation type="submission" date="2016-11" db="EMBL/GenBank/DDBJ databases">
        <authorList>
            <person name="Jaros S."/>
            <person name="Januszkiewicz K."/>
            <person name="Wedrychowicz H."/>
        </authorList>
    </citation>
    <scope>NUCLEOTIDE SEQUENCE [LARGE SCALE GENOMIC DNA]</scope>
    <source>
        <strain evidence="2 3">DSM 16010</strain>
    </source>
</reference>
<evidence type="ECO:0000313" key="2">
    <source>
        <dbReference type="EMBL" id="SHL57568.1"/>
    </source>
</evidence>
<dbReference type="AlphaFoldDB" id="A0A1M7BRB2"/>
<feature type="transmembrane region" description="Helical" evidence="1">
    <location>
        <begin position="29"/>
        <end position="51"/>
    </location>
</feature>
<dbReference type="EMBL" id="FRCF01000002">
    <property type="protein sequence ID" value="SHL57568.1"/>
    <property type="molecule type" value="Genomic_DNA"/>
</dbReference>
<keyword evidence="1" id="KW-1133">Transmembrane helix</keyword>
<dbReference type="RefSeq" id="WP_245772730.1">
    <property type="nucleotide sequence ID" value="NZ_FRCF01000002.1"/>
</dbReference>
<keyword evidence="3" id="KW-1185">Reference proteome</keyword>
<evidence type="ECO:0008006" key="4">
    <source>
        <dbReference type="Google" id="ProtNLM"/>
    </source>
</evidence>
<evidence type="ECO:0000256" key="1">
    <source>
        <dbReference type="SAM" id="Phobius"/>
    </source>
</evidence>
<dbReference type="STRING" id="1123231.SAMN02745189_00556"/>
<protein>
    <recommendedName>
        <fullName evidence="4">Cytochrome c oxidase subunit IIa family protein</fullName>
    </recommendedName>
</protein>
<dbReference type="Proteomes" id="UP000184206">
    <property type="component" value="Unassembled WGS sequence"/>
</dbReference>
<sequence length="54" mass="6355">MTEKNEDRARESLEIHEEDHSKLDLRGTFTMVLFLGALMFVSWFGAFMLFLGRM</sequence>
<organism evidence="2 3">
    <name type="scientific">Lacicoccus alkaliphilus DSM 16010</name>
    <dbReference type="NCBI Taxonomy" id="1123231"/>
    <lineage>
        <taxon>Bacteria</taxon>
        <taxon>Bacillati</taxon>
        <taxon>Bacillota</taxon>
        <taxon>Bacilli</taxon>
        <taxon>Bacillales</taxon>
        <taxon>Salinicoccaceae</taxon>
        <taxon>Lacicoccus</taxon>
    </lineage>
</organism>
<name>A0A1M7BRB2_9BACL</name>
<keyword evidence="1" id="KW-0472">Membrane</keyword>
<proteinExistence type="predicted"/>